<evidence type="ECO:0000313" key="6">
    <source>
        <dbReference type="EMBL" id="MBB3205191.1"/>
    </source>
</evidence>
<feature type="transmembrane region" description="Helical" evidence="5">
    <location>
        <begin position="42"/>
        <end position="64"/>
    </location>
</feature>
<dbReference type="RefSeq" id="WP_184302297.1">
    <property type="nucleotide sequence ID" value="NZ_JACHXU010000002.1"/>
</dbReference>
<feature type="transmembrane region" description="Helical" evidence="5">
    <location>
        <begin position="93"/>
        <end position="110"/>
    </location>
</feature>
<name>A0A7W5H4U3_9BACT</name>
<evidence type="ECO:0000313" key="7">
    <source>
        <dbReference type="Proteomes" id="UP000536179"/>
    </source>
</evidence>
<keyword evidence="2 5" id="KW-0812">Transmembrane</keyword>
<dbReference type="GO" id="GO:0016020">
    <property type="term" value="C:membrane"/>
    <property type="evidence" value="ECO:0007669"/>
    <property type="project" value="UniProtKB-SubCell"/>
</dbReference>
<comment type="caution">
    <text evidence="6">The sequence shown here is derived from an EMBL/GenBank/DDBJ whole genome shotgun (WGS) entry which is preliminary data.</text>
</comment>
<evidence type="ECO:0000256" key="1">
    <source>
        <dbReference type="ARBA" id="ARBA00004141"/>
    </source>
</evidence>
<keyword evidence="3 5" id="KW-1133">Transmembrane helix</keyword>
<gene>
    <name evidence="6" type="ORF">FHS27_000958</name>
</gene>
<reference evidence="6 7" key="1">
    <citation type="submission" date="2020-08" db="EMBL/GenBank/DDBJ databases">
        <title>Genomic Encyclopedia of Type Strains, Phase III (KMG-III): the genomes of soil and plant-associated and newly described type strains.</title>
        <authorList>
            <person name="Whitman W."/>
        </authorList>
    </citation>
    <scope>NUCLEOTIDE SEQUENCE [LARGE SCALE GENOMIC DNA]</scope>
    <source>
        <strain evidence="6 7">CECT 8075</strain>
    </source>
</reference>
<evidence type="ECO:0000256" key="3">
    <source>
        <dbReference type="ARBA" id="ARBA00022989"/>
    </source>
</evidence>
<keyword evidence="7" id="KW-1185">Reference proteome</keyword>
<keyword evidence="4 5" id="KW-0472">Membrane</keyword>
<sequence>MSRSKLAGWILSGLLSAFLCLASASGKFTQWEGKAEMFGHLGWTSEVMFKVGIVEVAVAVLFLIPRTGFIAAILLSAYLGGATASHVRVGDPFIAPIIFAVIAWVALGLRDPRVFNIAFKAPTVESSTTGEPPHPPTQS</sequence>
<dbReference type="Pfam" id="PF13564">
    <property type="entry name" value="DoxX_2"/>
    <property type="match status" value="1"/>
</dbReference>
<protein>
    <submittedName>
        <fullName evidence="6">Putative membrane protein YphA (DoxX/SURF4 family)</fullName>
    </submittedName>
</protein>
<dbReference type="EMBL" id="JACHXU010000002">
    <property type="protein sequence ID" value="MBB3205191.1"/>
    <property type="molecule type" value="Genomic_DNA"/>
</dbReference>
<organism evidence="6 7">
    <name type="scientific">Aporhodopirellula rubra</name>
    <dbReference type="NCBI Taxonomy" id="980271"/>
    <lineage>
        <taxon>Bacteria</taxon>
        <taxon>Pseudomonadati</taxon>
        <taxon>Planctomycetota</taxon>
        <taxon>Planctomycetia</taxon>
        <taxon>Pirellulales</taxon>
        <taxon>Pirellulaceae</taxon>
        <taxon>Aporhodopirellula</taxon>
    </lineage>
</organism>
<feature type="transmembrane region" description="Helical" evidence="5">
    <location>
        <begin position="69"/>
        <end position="87"/>
    </location>
</feature>
<accession>A0A7W5H4U3</accession>
<evidence type="ECO:0000256" key="2">
    <source>
        <dbReference type="ARBA" id="ARBA00022692"/>
    </source>
</evidence>
<proteinExistence type="predicted"/>
<dbReference type="InterPro" id="IPR032808">
    <property type="entry name" value="DoxX"/>
</dbReference>
<evidence type="ECO:0000256" key="4">
    <source>
        <dbReference type="ARBA" id="ARBA00023136"/>
    </source>
</evidence>
<comment type="subcellular location">
    <subcellularLocation>
        <location evidence="1">Membrane</location>
        <topology evidence="1">Multi-pass membrane protein</topology>
    </subcellularLocation>
</comment>
<evidence type="ECO:0000256" key="5">
    <source>
        <dbReference type="SAM" id="Phobius"/>
    </source>
</evidence>
<dbReference type="AlphaFoldDB" id="A0A7W5H4U3"/>
<dbReference type="Proteomes" id="UP000536179">
    <property type="component" value="Unassembled WGS sequence"/>
</dbReference>